<name>A0A5J4X2A6_9EUKA</name>
<organism evidence="1 2">
    <name type="scientific">Streblomastix strix</name>
    <dbReference type="NCBI Taxonomy" id="222440"/>
    <lineage>
        <taxon>Eukaryota</taxon>
        <taxon>Metamonada</taxon>
        <taxon>Preaxostyla</taxon>
        <taxon>Oxymonadida</taxon>
        <taxon>Streblomastigidae</taxon>
        <taxon>Streblomastix</taxon>
    </lineage>
</organism>
<evidence type="ECO:0000313" key="1">
    <source>
        <dbReference type="EMBL" id="KAA6400882.1"/>
    </source>
</evidence>
<accession>A0A5J4X2A6</accession>
<evidence type="ECO:0000313" key="2">
    <source>
        <dbReference type="Proteomes" id="UP000324800"/>
    </source>
</evidence>
<protein>
    <submittedName>
        <fullName evidence="1">Uncharacterized protein</fullName>
    </submittedName>
</protein>
<reference evidence="1 2" key="1">
    <citation type="submission" date="2019-03" db="EMBL/GenBank/DDBJ databases">
        <title>Single cell metagenomics reveals metabolic interactions within the superorganism composed of flagellate Streblomastix strix and complex community of Bacteroidetes bacteria on its surface.</title>
        <authorList>
            <person name="Treitli S.C."/>
            <person name="Kolisko M."/>
            <person name="Husnik F."/>
            <person name="Keeling P."/>
            <person name="Hampl V."/>
        </authorList>
    </citation>
    <scope>NUCLEOTIDE SEQUENCE [LARGE SCALE GENOMIC DNA]</scope>
    <source>
        <strain evidence="1">ST1C</strain>
    </source>
</reference>
<gene>
    <name evidence="1" type="ORF">EZS28_003592</name>
</gene>
<proteinExistence type="predicted"/>
<dbReference type="Proteomes" id="UP000324800">
    <property type="component" value="Unassembled WGS sequence"/>
</dbReference>
<dbReference type="AlphaFoldDB" id="A0A5J4X2A6"/>
<comment type="caution">
    <text evidence="1">The sequence shown here is derived from an EMBL/GenBank/DDBJ whole genome shotgun (WGS) entry which is preliminary data.</text>
</comment>
<dbReference type="EMBL" id="SNRW01000484">
    <property type="protein sequence ID" value="KAA6400882.1"/>
    <property type="molecule type" value="Genomic_DNA"/>
</dbReference>
<sequence>MPKEDIHSLSQLAIKLHLLTVRQAALHGNESLFDLIADYLDIGRFKQFLSFIESDGKVVARPLTEIDQIGEQKYKMKSLERNVRGTPKRSTVPIFSS</sequence>